<accession>A0A0S4QIC5</accession>
<organism evidence="1 2">
    <name type="scientific">Parafrankia irregularis</name>
    <dbReference type="NCBI Taxonomy" id="795642"/>
    <lineage>
        <taxon>Bacteria</taxon>
        <taxon>Bacillati</taxon>
        <taxon>Actinomycetota</taxon>
        <taxon>Actinomycetes</taxon>
        <taxon>Frankiales</taxon>
        <taxon>Frankiaceae</taxon>
        <taxon>Parafrankia</taxon>
    </lineage>
</organism>
<reference evidence="2" key="1">
    <citation type="submission" date="2015-11" db="EMBL/GenBank/DDBJ databases">
        <authorList>
            <person name="Varghese N."/>
        </authorList>
    </citation>
    <scope>NUCLEOTIDE SEQUENCE [LARGE SCALE GENOMIC DNA]</scope>
    <source>
        <strain evidence="2">DSM 45899</strain>
    </source>
</reference>
<dbReference type="EMBL" id="FAOZ01000002">
    <property type="protein sequence ID" value="CUU54374.1"/>
    <property type="molecule type" value="Genomic_DNA"/>
</dbReference>
<dbReference type="GO" id="GO:0016787">
    <property type="term" value="F:hydrolase activity"/>
    <property type="evidence" value="ECO:0007669"/>
    <property type="project" value="UniProtKB-KW"/>
</dbReference>
<evidence type="ECO:0000313" key="2">
    <source>
        <dbReference type="Proteomes" id="UP000198802"/>
    </source>
</evidence>
<keyword evidence="2" id="KW-1185">Reference proteome</keyword>
<proteinExistence type="predicted"/>
<dbReference type="Gene3D" id="3.40.50.1820">
    <property type="entry name" value="alpha/beta hydrolase"/>
    <property type="match status" value="1"/>
</dbReference>
<dbReference type="RefSeq" id="WP_091271734.1">
    <property type="nucleotide sequence ID" value="NZ_FAOZ01000002.1"/>
</dbReference>
<keyword evidence="1" id="KW-0378">Hydrolase</keyword>
<sequence>MPNLPRGQVLTKGTVIDTRLFTRLGATQFDGVKGLMVEAACIATHAALYPAAVVGRRRDEGPTDRYRLADLTPLQRGLIVGDPATAGTPVLLVHGLVDNRSVFARLERSLRRRGFTTVTSVDVPLFATSVQAAAEALAAAVEQAARRHGHPDVNIVAHSLGGLVARYYVQRLGGDEYVRTLITLASPHNGTRLASRLPRAVAYRVLAQLRPGSALLEELAEPAPGLRTRFVAVAGSLDTVVRPDEARLNHPDLHTENVLVDGVGHHGLPFCGAVAQLTTRLLTPAQPPAPAVLAPAVLAPAVPAPAPAPAAPVAGAPQATAATGLATDQPESATSLRLVGTICQKETV</sequence>
<dbReference type="AlphaFoldDB" id="A0A0S4QIC5"/>
<dbReference type="Proteomes" id="UP000198802">
    <property type="component" value="Unassembled WGS sequence"/>
</dbReference>
<dbReference type="SUPFAM" id="SSF53474">
    <property type="entry name" value="alpha/beta-Hydrolases"/>
    <property type="match status" value="1"/>
</dbReference>
<name>A0A0S4QIC5_9ACTN</name>
<dbReference type="Pfam" id="PF02089">
    <property type="entry name" value="Palm_thioest"/>
    <property type="match status" value="1"/>
</dbReference>
<dbReference type="InterPro" id="IPR029058">
    <property type="entry name" value="AB_hydrolase_fold"/>
</dbReference>
<protein>
    <submittedName>
        <fullName evidence="1">Alpha/beta hydrolase family protein</fullName>
    </submittedName>
</protein>
<gene>
    <name evidence="1" type="ORF">Ga0074812_102384</name>
</gene>
<evidence type="ECO:0000313" key="1">
    <source>
        <dbReference type="EMBL" id="CUU54374.1"/>
    </source>
</evidence>
<dbReference type="PANTHER" id="PTHR37946:SF1">
    <property type="entry name" value="SLL1969 PROTEIN"/>
    <property type="match status" value="1"/>
</dbReference>
<dbReference type="PANTHER" id="PTHR37946">
    <property type="entry name" value="SLL1969 PROTEIN"/>
    <property type="match status" value="1"/>
</dbReference>